<accession>A0A0N8TD30</accession>
<evidence type="ECO:0000256" key="1">
    <source>
        <dbReference type="SAM" id="MobiDB-lite"/>
    </source>
</evidence>
<evidence type="ECO:0000313" key="2">
    <source>
        <dbReference type="EMBL" id="KPZ12449.1"/>
    </source>
</evidence>
<reference evidence="2 3" key="1">
    <citation type="submission" date="2015-09" db="EMBL/GenBank/DDBJ databases">
        <title>Genome announcement of multiple Pseudomonas syringae strains.</title>
        <authorList>
            <person name="Thakur S."/>
            <person name="Wang P.W."/>
            <person name="Gong Y."/>
            <person name="Weir B.S."/>
            <person name="Guttman D.S."/>
        </authorList>
    </citation>
    <scope>NUCLEOTIDE SEQUENCE [LARGE SCALE GENOMIC DNA]</scope>
    <source>
        <strain evidence="2 3">ICMP3962</strain>
    </source>
</reference>
<dbReference type="PATRIC" id="fig|251720.4.peg.1964"/>
<gene>
    <name evidence="2" type="ORF">ALO41_200016</name>
</gene>
<dbReference type="EMBL" id="LJRQ01000195">
    <property type="protein sequence ID" value="KPZ12449.1"/>
    <property type="molecule type" value="Genomic_DNA"/>
</dbReference>
<dbReference type="AlphaFoldDB" id="A0A0N8TD30"/>
<organism evidence="2 3">
    <name type="scientific">Pseudomonas amygdali pv. ulmi</name>
    <dbReference type="NCBI Taxonomy" id="251720"/>
    <lineage>
        <taxon>Bacteria</taxon>
        <taxon>Pseudomonadati</taxon>
        <taxon>Pseudomonadota</taxon>
        <taxon>Gammaproteobacteria</taxon>
        <taxon>Pseudomonadales</taxon>
        <taxon>Pseudomonadaceae</taxon>
        <taxon>Pseudomonas</taxon>
        <taxon>Pseudomonas amygdali</taxon>
    </lineage>
</organism>
<feature type="region of interest" description="Disordered" evidence="1">
    <location>
        <begin position="83"/>
        <end position="109"/>
    </location>
</feature>
<evidence type="ECO:0000313" key="3">
    <source>
        <dbReference type="Proteomes" id="UP000050266"/>
    </source>
</evidence>
<sequence length="136" mass="15115">MHYSNDTHSVGYIAGKFVRGMYQQARELCLSNQNSSLLSHLHRDRTSSPSADFAELSRTPAFARTGICIETWYRQNVHVTLAPDEKSSESDIDTDDNDQSAPPELPVVPSREESFVSVAALAALEFRRKGSLDSLI</sequence>
<comment type="caution">
    <text evidence="2">The sequence shown here is derived from an EMBL/GenBank/DDBJ whole genome shotgun (WGS) entry which is preliminary data.</text>
</comment>
<name>A0A0N8TD30_PSEA0</name>
<dbReference type="RefSeq" id="WP_134932956.1">
    <property type="nucleotide sequence ID" value="NZ_LIHQ01000216.1"/>
</dbReference>
<proteinExistence type="predicted"/>
<dbReference type="Proteomes" id="UP000050266">
    <property type="component" value="Unassembled WGS sequence"/>
</dbReference>
<protein>
    <submittedName>
        <fullName evidence="2">Putative transcription antiterminator</fullName>
    </submittedName>
</protein>